<feature type="transmembrane region" description="Helical" evidence="1">
    <location>
        <begin position="51"/>
        <end position="71"/>
    </location>
</feature>
<dbReference type="GO" id="GO:0016020">
    <property type="term" value="C:membrane"/>
    <property type="evidence" value="ECO:0007669"/>
    <property type="project" value="InterPro"/>
</dbReference>
<dbReference type="EMBL" id="UGRY01000004">
    <property type="protein sequence ID" value="SUD48121.1"/>
    <property type="molecule type" value="Genomic_DNA"/>
</dbReference>
<evidence type="ECO:0000313" key="2">
    <source>
        <dbReference type="EMBL" id="SUD48121.1"/>
    </source>
</evidence>
<keyword evidence="1" id="KW-1133">Transmembrane helix</keyword>
<dbReference type="Pfam" id="PF02325">
    <property type="entry name" value="CCB3_YggT"/>
    <property type="match status" value="1"/>
</dbReference>
<keyword evidence="1" id="KW-0472">Membrane</keyword>
<keyword evidence="3" id="KW-1185">Reference proteome</keyword>
<dbReference type="STRING" id="1406858.GCA_000710895_03731"/>
<protein>
    <submittedName>
        <fullName evidence="2">YGGT family</fullName>
    </submittedName>
</protein>
<evidence type="ECO:0000313" key="3">
    <source>
        <dbReference type="Proteomes" id="UP000255467"/>
    </source>
</evidence>
<evidence type="ECO:0000256" key="1">
    <source>
        <dbReference type="SAM" id="Phobius"/>
    </source>
</evidence>
<dbReference type="Proteomes" id="UP000255467">
    <property type="component" value="Unassembled WGS sequence"/>
</dbReference>
<feature type="transmembrane region" description="Helical" evidence="1">
    <location>
        <begin position="12"/>
        <end position="31"/>
    </location>
</feature>
<organism evidence="2 3">
    <name type="scientific">Nocardia otitidiscaviarum</name>
    <dbReference type="NCBI Taxonomy" id="1823"/>
    <lineage>
        <taxon>Bacteria</taxon>
        <taxon>Bacillati</taxon>
        <taxon>Actinomycetota</taxon>
        <taxon>Actinomycetes</taxon>
        <taxon>Mycobacteriales</taxon>
        <taxon>Nocardiaceae</taxon>
        <taxon>Nocardia</taxon>
    </lineage>
</organism>
<keyword evidence="1" id="KW-0812">Transmembrane</keyword>
<sequence length="109" mass="12279">MFCGTPILRQSEHVALIAVLNLVLLLFWLLLISRVIVEFIHVFARDWRPSGFLAVIFEVIFTITDPPVKLLRRLIPPVNLGGIRLDLSIMVLLFVVFFLYSLTATGGTA</sequence>
<reference evidence="2 3" key="1">
    <citation type="submission" date="2018-06" db="EMBL/GenBank/DDBJ databases">
        <authorList>
            <consortium name="Pathogen Informatics"/>
            <person name="Doyle S."/>
        </authorList>
    </citation>
    <scope>NUCLEOTIDE SEQUENCE [LARGE SCALE GENOMIC DNA]</scope>
    <source>
        <strain evidence="2 3">NCTC1934</strain>
    </source>
</reference>
<feature type="transmembrane region" description="Helical" evidence="1">
    <location>
        <begin position="83"/>
        <end position="102"/>
    </location>
</feature>
<gene>
    <name evidence="2" type="ORF">NCTC1934_05449</name>
</gene>
<dbReference type="AlphaFoldDB" id="A0A379JIP0"/>
<proteinExistence type="predicted"/>
<name>A0A379JIP0_9NOCA</name>
<accession>A0A379JIP0</accession>
<dbReference type="InterPro" id="IPR003425">
    <property type="entry name" value="CCB3/YggT"/>
</dbReference>